<proteinExistence type="predicted"/>
<dbReference type="AlphaFoldDB" id="A0A7I8W926"/>
<organism evidence="2 3">
    <name type="scientific">Dimorphilus gyrociliatus</name>
    <dbReference type="NCBI Taxonomy" id="2664684"/>
    <lineage>
        <taxon>Eukaryota</taxon>
        <taxon>Metazoa</taxon>
        <taxon>Spiralia</taxon>
        <taxon>Lophotrochozoa</taxon>
        <taxon>Annelida</taxon>
        <taxon>Polychaeta</taxon>
        <taxon>Polychaeta incertae sedis</taxon>
        <taxon>Dinophilidae</taxon>
        <taxon>Dimorphilus</taxon>
    </lineage>
</organism>
<accession>A0A7I8W926</accession>
<feature type="chain" id="PRO_5029846311" evidence="1">
    <location>
        <begin position="22"/>
        <end position="212"/>
    </location>
</feature>
<dbReference type="Proteomes" id="UP000549394">
    <property type="component" value="Unassembled WGS sequence"/>
</dbReference>
<sequence length="212" mass="24659">MKTSHILWIFSSLAVLGMVGGGAVIDTLIRQLVHNHDNQKEFPVCYNLYLPTDDKILLYQDGKVFFKILDCIQVEGLQIDWQSSGTWIFQNGILLIELKDEVLYVDYVTPTRSLSIILIRQSTRIGKYLNIYIDNVDRKVYMDEFTYGLFGEVAKRKFEFFEPVQIGESRAAVKINNMPYQAIIVNHRGFKCWLLRASDVLYPDTMIDFIYH</sequence>
<protein>
    <submittedName>
        <fullName evidence="2">DgyrCDS12883</fullName>
    </submittedName>
</protein>
<keyword evidence="1" id="KW-0732">Signal</keyword>
<evidence type="ECO:0000313" key="2">
    <source>
        <dbReference type="EMBL" id="CAD5124614.1"/>
    </source>
</evidence>
<comment type="caution">
    <text evidence="2">The sequence shown here is derived from an EMBL/GenBank/DDBJ whole genome shotgun (WGS) entry which is preliminary data.</text>
</comment>
<gene>
    <name evidence="2" type="ORF">DGYR_LOCUS12129</name>
</gene>
<reference evidence="2 3" key="1">
    <citation type="submission" date="2020-08" db="EMBL/GenBank/DDBJ databases">
        <authorList>
            <person name="Hejnol A."/>
        </authorList>
    </citation>
    <scope>NUCLEOTIDE SEQUENCE [LARGE SCALE GENOMIC DNA]</scope>
</reference>
<evidence type="ECO:0000256" key="1">
    <source>
        <dbReference type="SAM" id="SignalP"/>
    </source>
</evidence>
<dbReference type="EMBL" id="CAJFCJ010000022">
    <property type="protein sequence ID" value="CAD5124614.1"/>
    <property type="molecule type" value="Genomic_DNA"/>
</dbReference>
<evidence type="ECO:0000313" key="3">
    <source>
        <dbReference type="Proteomes" id="UP000549394"/>
    </source>
</evidence>
<feature type="signal peptide" evidence="1">
    <location>
        <begin position="1"/>
        <end position="21"/>
    </location>
</feature>
<keyword evidence="3" id="KW-1185">Reference proteome</keyword>
<name>A0A7I8W926_9ANNE</name>